<organism evidence="2 3">
    <name type="scientific">Mortierella hygrophila</name>
    <dbReference type="NCBI Taxonomy" id="979708"/>
    <lineage>
        <taxon>Eukaryota</taxon>
        <taxon>Fungi</taxon>
        <taxon>Fungi incertae sedis</taxon>
        <taxon>Mucoromycota</taxon>
        <taxon>Mortierellomycotina</taxon>
        <taxon>Mortierellomycetes</taxon>
        <taxon>Mortierellales</taxon>
        <taxon>Mortierellaceae</taxon>
        <taxon>Mortierella</taxon>
    </lineage>
</organism>
<feature type="compositionally biased region" description="Acidic residues" evidence="1">
    <location>
        <begin position="149"/>
        <end position="161"/>
    </location>
</feature>
<keyword evidence="3" id="KW-1185">Reference proteome</keyword>
<accession>A0A9P6F0F2</accession>
<protein>
    <submittedName>
        <fullName evidence="2">Uncharacterized protein</fullName>
    </submittedName>
</protein>
<dbReference type="AlphaFoldDB" id="A0A9P6F0F2"/>
<evidence type="ECO:0000313" key="3">
    <source>
        <dbReference type="Proteomes" id="UP000723463"/>
    </source>
</evidence>
<feature type="region of interest" description="Disordered" evidence="1">
    <location>
        <begin position="198"/>
        <end position="219"/>
    </location>
</feature>
<feature type="compositionally biased region" description="Polar residues" evidence="1">
    <location>
        <begin position="203"/>
        <end position="219"/>
    </location>
</feature>
<gene>
    <name evidence="2" type="ORF">EC957_005369</name>
</gene>
<feature type="region of interest" description="Disordered" evidence="1">
    <location>
        <begin position="144"/>
        <end position="178"/>
    </location>
</feature>
<evidence type="ECO:0000313" key="2">
    <source>
        <dbReference type="EMBL" id="KAF9539488.1"/>
    </source>
</evidence>
<dbReference type="Proteomes" id="UP000723463">
    <property type="component" value="Unassembled WGS sequence"/>
</dbReference>
<name>A0A9P6F0F2_9FUNG</name>
<comment type="caution">
    <text evidence="2">The sequence shown here is derived from an EMBL/GenBank/DDBJ whole genome shotgun (WGS) entry which is preliminary data.</text>
</comment>
<reference evidence="2" key="1">
    <citation type="journal article" date="2020" name="Fungal Divers.">
        <title>Resolving the Mortierellaceae phylogeny through synthesis of multi-gene phylogenetics and phylogenomics.</title>
        <authorList>
            <person name="Vandepol N."/>
            <person name="Liber J."/>
            <person name="Desiro A."/>
            <person name="Na H."/>
            <person name="Kennedy M."/>
            <person name="Barry K."/>
            <person name="Grigoriev I.V."/>
            <person name="Miller A.N."/>
            <person name="O'Donnell K."/>
            <person name="Stajich J.E."/>
            <person name="Bonito G."/>
        </authorList>
    </citation>
    <scope>NUCLEOTIDE SEQUENCE</scope>
    <source>
        <strain evidence="2">NRRL 2591</strain>
    </source>
</reference>
<dbReference type="EMBL" id="JAAAXW010000243">
    <property type="protein sequence ID" value="KAF9539488.1"/>
    <property type="molecule type" value="Genomic_DNA"/>
</dbReference>
<sequence length="292" mass="32494">MPFKVKYGQLMIPIISHFRHQQDSAKAKIPRGPLWACLPEAWDRVSTSAIRNCFARVPVLPDAMREALKTAAIAANDAPDIELAELRVELVQVYPDLAPSIASQADFGMLAFLKSMSRRGPTVHVEKFIDDIAALPKYKSFILPMPDPNDQEDYSNDDLSDYEYQPPLPRPPSAALQDEVPPSLCIMSRRFGQYKIDLPADAPSSQDATSSQDVTSSQEVVSLQEATATAGEVGNVRKTMTTMLGHYCKEYDKYYTTLDDREKATVDRLEQPILLNLDIISDIVCCGPDNKL</sequence>
<proteinExistence type="predicted"/>
<evidence type="ECO:0000256" key="1">
    <source>
        <dbReference type="SAM" id="MobiDB-lite"/>
    </source>
</evidence>